<sequence length="287" mass="32153">MSTNEFSRSGLYRDTPPPPYESLQPVLNQPSPHRGTSSVTNTASPTFPVTCLPGLESLRGVDQLTIEKEPVDFCSCSCEPFYTYNVKNNLNQQLFSISPVNVGCASYDMQLFDSFGNPIVLFQRCLECCSSLRIEIIHTLGTIIGCVQREAGFFNTAFVVGDAHNQAIFKVKRTSFEFFSGNVDFGIKSAGGSVEVGKITRVWTGWMSAQHLYNITFPRDLVAEMKVALLGAWKHHIRLAVAIMIAEPKFLEQTDNVINVFPCFRKRSFAFKFTVTNIYFDVIKILI</sequence>
<dbReference type="Proteomes" id="UP001168821">
    <property type="component" value="Unassembled WGS sequence"/>
</dbReference>
<feature type="compositionally biased region" description="Polar residues" evidence="3">
    <location>
        <begin position="25"/>
        <end position="42"/>
    </location>
</feature>
<dbReference type="PANTHER" id="PTHR23248">
    <property type="entry name" value="PHOSPHOLIPID SCRAMBLASE-RELATED"/>
    <property type="match status" value="1"/>
</dbReference>
<dbReference type="InterPro" id="IPR005552">
    <property type="entry name" value="Scramblase"/>
</dbReference>
<dbReference type="PANTHER" id="PTHR23248:SF9">
    <property type="entry name" value="PHOSPHOLIPID SCRAMBLASE"/>
    <property type="match status" value="1"/>
</dbReference>
<dbReference type="EMBL" id="JALNTZ010000001">
    <property type="protein sequence ID" value="KAJ3665709.1"/>
    <property type="molecule type" value="Genomic_DNA"/>
</dbReference>
<reference evidence="4" key="1">
    <citation type="journal article" date="2023" name="G3 (Bethesda)">
        <title>Whole genome assemblies of Zophobas morio and Tenebrio molitor.</title>
        <authorList>
            <person name="Kaur S."/>
            <person name="Stinson S.A."/>
            <person name="diCenzo G.C."/>
        </authorList>
    </citation>
    <scope>NUCLEOTIDE SEQUENCE</scope>
    <source>
        <strain evidence="4">QUZm001</strain>
    </source>
</reference>
<evidence type="ECO:0000313" key="4">
    <source>
        <dbReference type="EMBL" id="KAJ3665709.1"/>
    </source>
</evidence>
<protein>
    <recommendedName>
        <fullName evidence="2">Phospholipid scramblase</fullName>
    </recommendedName>
</protein>
<proteinExistence type="inferred from homology"/>
<feature type="region of interest" description="Disordered" evidence="3">
    <location>
        <begin position="1"/>
        <end position="42"/>
    </location>
</feature>
<dbReference type="AlphaFoldDB" id="A0AA38MS39"/>
<keyword evidence="2" id="KW-0449">Lipoprotein</keyword>
<dbReference type="GO" id="GO:0005886">
    <property type="term" value="C:plasma membrane"/>
    <property type="evidence" value="ECO:0007669"/>
    <property type="project" value="TreeGrafter"/>
</dbReference>
<dbReference type="Pfam" id="PF03803">
    <property type="entry name" value="Scramblase"/>
    <property type="match status" value="1"/>
</dbReference>
<keyword evidence="2" id="KW-0564">Palmitate</keyword>
<evidence type="ECO:0000313" key="5">
    <source>
        <dbReference type="Proteomes" id="UP001168821"/>
    </source>
</evidence>
<gene>
    <name evidence="4" type="ORF">Zmor_001193</name>
</gene>
<keyword evidence="2" id="KW-0106">Calcium</keyword>
<evidence type="ECO:0000256" key="3">
    <source>
        <dbReference type="SAM" id="MobiDB-lite"/>
    </source>
</evidence>
<name>A0AA38MS39_9CUCU</name>
<comment type="caution">
    <text evidence="4">The sequence shown here is derived from an EMBL/GenBank/DDBJ whole genome shotgun (WGS) entry which is preliminary data.</text>
</comment>
<organism evidence="4 5">
    <name type="scientific">Zophobas morio</name>
    <dbReference type="NCBI Taxonomy" id="2755281"/>
    <lineage>
        <taxon>Eukaryota</taxon>
        <taxon>Metazoa</taxon>
        <taxon>Ecdysozoa</taxon>
        <taxon>Arthropoda</taxon>
        <taxon>Hexapoda</taxon>
        <taxon>Insecta</taxon>
        <taxon>Pterygota</taxon>
        <taxon>Neoptera</taxon>
        <taxon>Endopterygota</taxon>
        <taxon>Coleoptera</taxon>
        <taxon>Polyphaga</taxon>
        <taxon>Cucujiformia</taxon>
        <taxon>Tenebrionidae</taxon>
        <taxon>Zophobas</taxon>
    </lineage>
</organism>
<evidence type="ECO:0000256" key="2">
    <source>
        <dbReference type="RuleBase" id="RU363116"/>
    </source>
</evidence>
<comment type="cofactor">
    <cofactor evidence="2">
        <name>Ca(2+)</name>
        <dbReference type="ChEBI" id="CHEBI:29108"/>
    </cofactor>
</comment>
<keyword evidence="5" id="KW-1185">Reference proteome</keyword>
<comment type="function">
    <text evidence="2">May mediate accelerated ATP-independent bidirectional transbilayer migration of phospholipids upon binding calcium ions that results in a loss of phospholipid asymmetry in the plasma membrane.</text>
</comment>
<accession>A0AA38MS39</accession>
<comment type="similarity">
    <text evidence="1 2">Belongs to the phospholipid scramblase family.</text>
</comment>
<evidence type="ECO:0000256" key="1">
    <source>
        <dbReference type="ARBA" id="ARBA00005350"/>
    </source>
</evidence>
<dbReference type="GO" id="GO:0017128">
    <property type="term" value="F:phospholipid scramblase activity"/>
    <property type="evidence" value="ECO:0007669"/>
    <property type="project" value="InterPro"/>
</dbReference>